<dbReference type="EMBL" id="BSXT01000730">
    <property type="protein sequence ID" value="GMF33166.1"/>
    <property type="molecule type" value="Genomic_DNA"/>
</dbReference>
<keyword evidence="4" id="KW-1185">Reference proteome</keyword>
<dbReference type="Proteomes" id="UP001165121">
    <property type="component" value="Unassembled WGS sequence"/>
</dbReference>
<accession>A0A9W6X7P8</accession>
<feature type="region of interest" description="Disordered" evidence="1">
    <location>
        <begin position="92"/>
        <end position="123"/>
    </location>
</feature>
<name>A0A9W6X7P8_9STRA</name>
<dbReference type="PANTHER" id="PTHR34894:SF5">
    <property type="entry name" value="EF-HAND DOMAIN-CONTAINING PROTEIN"/>
    <property type="match status" value="1"/>
</dbReference>
<dbReference type="PROSITE" id="PS50222">
    <property type="entry name" value="EF_HAND_2"/>
    <property type="match status" value="1"/>
</dbReference>
<dbReference type="InterPro" id="IPR002048">
    <property type="entry name" value="EF_hand_dom"/>
</dbReference>
<evidence type="ECO:0000256" key="1">
    <source>
        <dbReference type="SAM" id="MobiDB-lite"/>
    </source>
</evidence>
<feature type="compositionally biased region" description="Acidic residues" evidence="1">
    <location>
        <begin position="439"/>
        <end position="449"/>
    </location>
</feature>
<feature type="region of interest" description="Disordered" evidence="1">
    <location>
        <begin position="432"/>
        <end position="459"/>
    </location>
</feature>
<evidence type="ECO:0000259" key="2">
    <source>
        <dbReference type="PROSITE" id="PS50222"/>
    </source>
</evidence>
<dbReference type="AlphaFoldDB" id="A0A9W6X7P8"/>
<evidence type="ECO:0000313" key="4">
    <source>
        <dbReference type="Proteomes" id="UP001165121"/>
    </source>
</evidence>
<proteinExistence type="predicted"/>
<feature type="compositionally biased region" description="Basic and acidic residues" evidence="1">
    <location>
        <begin position="386"/>
        <end position="403"/>
    </location>
</feature>
<comment type="caution">
    <text evidence="3">The sequence shown here is derived from an EMBL/GenBank/DDBJ whole genome shotgun (WGS) entry which is preliminary data.</text>
</comment>
<gene>
    <name evidence="3" type="ORF">Pfra01_000813000</name>
</gene>
<dbReference type="OrthoDB" id="126524at2759"/>
<dbReference type="GO" id="GO:0005509">
    <property type="term" value="F:calcium ion binding"/>
    <property type="evidence" value="ECO:0007669"/>
    <property type="project" value="InterPro"/>
</dbReference>
<sequence length="459" mass="51275">MMWRRFNAFVACKNCGGRPIPKVAKTTPFGKLAQDDNSEYFLKTHGLRQSAEIGLYRFLVSVKNTYQRNSHVRLFARLANLLKCPEEETLENIPANSPTKSDATSKSKTSRNNSQPMKSVDDSTSKVAKRYGYLDRSFLRVFLEARHYLLQPPATTKHNKVRKSGGFSGGAVATDHVVQVEPSKKWVSLDHAITVLRWYISCLPDDSISSYCRQVEHNTAMYDGHSITEIMGNRLAVRAEMRRVMLSSENSPAATSVHAAEPGKTTQHPLTPRIVADVHQVLNLLMDALEQRHDGIKRDLTALFEAGDVNHDCVLTLDEFAAIIRKRKPDFSDRRILRMFREALMGGIDQSFALSMDAFVVVCNDHGLVSLLPDDRMVDPFAVPKHFPETSRRSKPAEQKGEAGPEMVSPSDLPAGLIPEIPEDIVCDGSSILSARAEEIDEEEQEGWEQPEAASDNVE</sequence>
<feature type="compositionally biased region" description="Low complexity" evidence="1">
    <location>
        <begin position="450"/>
        <end position="459"/>
    </location>
</feature>
<feature type="compositionally biased region" description="Low complexity" evidence="1">
    <location>
        <begin position="97"/>
        <end position="107"/>
    </location>
</feature>
<reference evidence="3" key="1">
    <citation type="submission" date="2023-04" db="EMBL/GenBank/DDBJ databases">
        <title>Phytophthora fragariaefolia NBRC 109709.</title>
        <authorList>
            <person name="Ichikawa N."/>
            <person name="Sato H."/>
            <person name="Tonouchi N."/>
        </authorList>
    </citation>
    <scope>NUCLEOTIDE SEQUENCE</scope>
    <source>
        <strain evidence="3">NBRC 109709</strain>
    </source>
</reference>
<dbReference type="InterPro" id="IPR011992">
    <property type="entry name" value="EF-hand-dom_pair"/>
</dbReference>
<protein>
    <submittedName>
        <fullName evidence="3">Unnamed protein product</fullName>
    </submittedName>
</protein>
<organism evidence="3 4">
    <name type="scientific">Phytophthora fragariaefolia</name>
    <dbReference type="NCBI Taxonomy" id="1490495"/>
    <lineage>
        <taxon>Eukaryota</taxon>
        <taxon>Sar</taxon>
        <taxon>Stramenopiles</taxon>
        <taxon>Oomycota</taxon>
        <taxon>Peronosporomycetes</taxon>
        <taxon>Peronosporales</taxon>
        <taxon>Peronosporaceae</taxon>
        <taxon>Phytophthora</taxon>
    </lineage>
</organism>
<dbReference type="SUPFAM" id="SSF47473">
    <property type="entry name" value="EF-hand"/>
    <property type="match status" value="1"/>
</dbReference>
<dbReference type="Gene3D" id="1.10.238.10">
    <property type="entry name" value="EF-hand"/>
    <property type="match status" value="1"/>
</dbReference>
<feature type="domain" description="EF-hand" evidence="2">
    <location>
        <begin position="295"/>
        <end position="330"/>
    </location>
</feature>
<evidence type="ECO:0000313" key="3">
    <source>
        <dbReference type="EMBL" id="GMF33166.1"/>
    </source>
</evidence>
<feature type="region of interest" description="Disordered" evidence="1">
    <location>
        <begin position="383"/>
        <end position="420"/>
    </location>
</feature>
<dbReference type="PANTHER" id="PTHR34894">
    <property type="entry name" value="SAM-DEPENDENT METHYLTRANSFERASE RSMI, CONSERVED SITE"/>
    <property type="match status" value="1"/>
</dbReference>